<dbReference type="Gene3D" id="3.40.50.2300">
    <property type="match status" value="1"/>
</dbReference>
<evidence type="ECO:0000256" key="5">
    <source>
        <dbReference type="SAM" id="MobiDB-lite"/>
    </source>
</evidence>
<dbReference type="Proteomes" id="UP001180531">
    <property type="component" value="Unassembled WGS sequence"/>
</dbReference>
<name>A0ABU2SFK7_9ACTN</name>
<dbReference type="InterPro" id="IPR001828">
    <property type="entry name" value="ANF_lig-bd_rcpt"/>
</dbReference>
<dbReference type="Pfam" id="PF01094">
    <property type="entry name" value="ANF_receptor"/>
    <property type="match status" value="1"/>
</dbReference>
<dbReference type="InterPro" id="IPR028082">
    <property type="entry name" value="Peripla_BP_I"/>
</dbReference>
<evidence type="ECO:0000256" key="3">
    <source>
        <dbReference type="ARBA" id="ARBA00022989"/>
    </source>
</evidence>
<keyword evidence="4" id="KW-0472">Membrane</keyword>
<keyword evidence="8" id="KW-1185">Reference proteome</keyword>
<reference evidence="7" key="1">
    <citation type="submission" date="2024-05" db="EMBL/GenBank/DDBJ databases">
        <title>30 novel species of actinomycetes from the DSMZ collection.</title>
        <authorList>
            <person name="Nouioui I."/>
        </authorList>
    </citation>
    <scope>NUCLEOTIDE SEQUENCE</scope>
    <source>
        <strain evidence="7">DSM 40473</strain>
    </source>
</reference>
<dbReference type="SUPFAM" id="SSF53822">
    <property type="entry name" value="Periplasmic binding protein-like I"/>
    <property type="match status" value="1"/>
</dbReference>
<protein>
    <submittedName>
        <fullName evidence="7">ABC transporter substrate-binding protein</fullName>
    </submittedName>
</protein>
<keyword evidence="2" id="KW-0812">Transmembrane</keyword>
<feature type="region of interest" description="Disordered" evidence="5">
    <location>
        <begin position="297"/>
        <end position="317"/>
    </location>
</feature>
<organism evidence="7 8">
    <name type="scientific">Streptomyces hesseae</name>
    <dbReference type="NCBI Taxonomy" id="3075519"/>
    <lineage>
        <taxon>Bacteria</taxon>
        <taxon>Bacillati</taxon>
        <taxon>Actinomycetota</taxon>
        <taxon>Actinomycetes</taxon>
        <taxon>Kitasatosporales</taxon>
        <taxon>Streptomycetaceae</taxon>
        <taxon>Streptomyces</taxon>
    </lineage>
</organism>
<sequence length="832" mass="89025">MDRMPALGGVEDLVSVLDTLVGRPVGKREVPALVFEDDAGLGTDFVTAYRARLRDATGAGLVPHAMADDALLAQAEGADEPDVVLLDGLAAQLEQTMPEGAGGMSLTTYWMCRKILDINVGGGSSAAQRNALAEALCAAWQSDTPGLKGLRSFIDTGGAGQISARLGGIATVLVAWPLEWGYRVWLNRTRRLRWYAPKVRNAGRSATSFLAAATHLSLNGALRHNTALRQSLLLEALGTDLVRACRRGVLFPRRRRRVWPVVVLLPHIGSPGTPVRRLLDGFVKLRRRGLPLLVLAARTPDSPPADGPDRPERARALAPDQAAAALRPLRERRPRPAQAGHDDGQVVVALAGPAQSSVGDWLDTNVAVRPRRVPWPSAYLGTILAVALVAGAVPVVTWIRQDACHDTWAAGGVNVGIDTASAGCYFTGGGSQELLRTLQDRIRSQNAAAQRGGAYRTVVFLAPLTADPAGRGEQLTPAGVLQLQGAADAQRVFNEQVGVNAERPRLRLLIANVGYAYAQATGVVDRLNTLANDDTSISAVIGISQSRQTSVDAINRLSPDLPVIGAGVTGDFMTAEAPTYFQTQPANRHLARAMAHRVTDLKRKKALVLYDDKDRYSTNLKHDLDAELTGRGIAVEEPSFAVMREADQGQRGAVSTLPDLAKEICTLSRNDGIALYAARGSQLPKILNEVQGQCGAADKPPFPLLASDTDTLVEYPEIPEFAHLERYSAVELSYIAFSPDHHSDHAVGSDAFRAAAAAVYRVWTGTSTTRASNVLQQLRSDVDVRDTVATDRPFHLPADDQSLAHRPLFLCTVPHSPGTPPACRTADATPSG</sequence>
<comment type="caution">
    <text evidence="7">The sequence shown here is derived from an EMBL/GenBank/DDBJ whole genome shotgun (WGS) entry which is preliminary data.</text>
</comment>
<proteinExistence type="predicted"/>
<keyword evidence="3" id="KW-1133">Transmembrane helix</keyword>
<evidence type="ECO:0000256" key="4">
    <source>
        <dbReference type="ARBA" id="ARBA00023136"/>
    </source>
</evidence>
<gene>
    <name evidence="7" type="ORF">RM609_01425</name>
</gene>
<evidence type="ECO:0000259" key="6">
    <source>
        <dbReference type="Pfam" id="PF01094"/>
    </source>
</evidence>
<dbReference type="EMBL" id="JAVRFI010000001">
    <property type="protein sequence ID" value="MDT0447767.1"/>
    <property type="molecule type" value="Genomic_DNA"/>
</dbReference>
<evidence type="ECO:0000313" key="8">
    <source>
        <dbReference type="Proteomes" id="UP001180531"/>
    </source>
</evidence>
<evidence type="ECO:0000256" key="2">
    <source>
        <dbReference type="ARBA" id="ARBA00022692"/>
    </source>
</evidence>
<evidence type="ECO:0000256" key="1">
    <source>
        <dbReference type="ARBA" id="ARBA00004370"/>
    </source>
</evidence>
<evidence type="ECO:0000313" key="7">
    <source>
        <dbReference type="EMBL" id="MDT0447767.1"/>
    </source>
</evidence>
<feature type="domain" description="Receptor ligand binding region" evidence="6">
    <location>
        <begin position="505"/>
        <end position="636"/>
    </location>
</feature>
<comment type="subcellular location">
    <subcellularLocation>
        <location evidence="1">Membrane</location>
    </subcellularLocation>
</comment>
<accession>A0ABU2SFK7</accession>
<dbReference type="RefSeq" id="WP_311607177.1">
    <property type="nucleotide sequence ID" value="NZ_JAVRFI010000001.1"/>
</dbReference>
<dbReference type="CDD" id="cd06268">
    <property type="entry name" value="PBP1_ABC_transporter_LIVBP-like"/>
    <property type="match status" value="1"/>
</dbReference>